<dbReference type="Pfam" id="PF00240">
    <property type="entry name" value="ubiquitin"/>
    <property type="match status" value="3"/>
</dbReference>
<dbReference type="FunFam" id="3.10.20.90:FF:000425">
    <property type="entry name" value="Polyubiquitin containing 7 ubiquitin monomers"/>
    <property type="match status" value="1"/>
</dbReference>
<evidence type="ECO:0000313" key="3">
    <source>
        <dbReference type="EMBL" id="KQJ97077.1"/>
    </source>
</evidence>
<keyword evidence="1" id="KW-1017">Isopeptide bond</keyword>
<reference evidence="4" key="3">
    <citation type="submission" date="2018-08" db="UniProtKB">
        <authorList>
            <consortium name="EnsemblPlants"/>
        </authorList>
    </citation>
    <scope>IDENTIFICATION</scope>
    <source>
        <strain evidence="4">cv. Bd21</strain>
    </source>
</reference>
<dbReference type="PRINTS" id="PR00348">
    <property type="entry name" value="UBIQUITIN"/>
</dbReference>
<feature type="domain" description="Ubiquitin-like" evidence="2">
    <location>
        <begin position="18"/>
        <end position="91"/>
    </location>
</feature>
<dbReference type="GO" id="GO:0003729">
    <property type="term" value="F:mRNA binding"/>
    <property type="evidence" value="ECO:0007669"/>
    <property type="project" value="UniProtKB-ARBA"/>
</dbReference>
<dbReference type="eggNOG" id="KOG0001">
    <property type="taxonomic scope" value="Eukaryota"/>
</dbReference>
<dbReference type="GO" id="GO:0016567">
    <property type="term" value="P:protein ubiquitination"/>
    <property type="evidence" value="ECO:0000318"/>
    <property type="project" value="GO_Central"/>
</dbReference>
<name>I1I4N3_BRADI</name>
<dbReference type="CDD" id="cd17039">
    <property type="entry name" value="Ubl_ubiquitin_like"/>
    <property type="match status" value="2"/>
</dbReference>
<proteinExistence type="predicted"/>
<dbReference type="OMA" id="DEQILMC"/>
<dbReference type="PANTHER" id="PTHR10666">
    <property type="entry name" value="UBIQUITIN"/>
    <property type="match status" value="1"/>
</dbReference>
<feature type="domain" description="Ubiquitin-like" evidence="2">
    <location>
        <begin position="171"/>
        <end position="243"/>
    </location>
</feature>
<feature type="domain" description="Ubiquitin-like" evidence="2">
    <location>
        <begin position="90"/>
        <end position="170"/>
    </location>
</feature>
<dbReference type="HOGENOM" id="CLU_070925_0_0_1"/>
<dbReference type="GO" id="GO:0031386">
    <property type="term" value="F:protein tag activity"/>
    <property type="evidence" value="ECO:0000318"/>
    <property type="project" value="GO_Central"/>
</dbReference>
<dbReference type="OrthoDB" id="604226at2759"/>
<dbReference type="Proteomes" id="UP000008810">
    <property type="component" value="Chromosome 3"/>
</dbReference>
<protein>
    <recommendedName>
        <fullName evidence="2">Ubiquitin-like domain-containing protein</fullName>
    </recommendedName>
</protein>
<feature type="domain" description="Ubiquitin-like" evidence="2">
    <location>
        <begin position="256"/>
        <end position="331"/>
    </location>
</feature>
<dbReference type="FunCoup" id="I1I4N3">
    <property type="interactions" value="74"/>
</dbReference>
<dbReference type="EnsemblPlants" id="KQJ97077">
    <property type="protein sequence ID" value="KQJ97077"/>
    <property type="gene ID" value="BRADI_3g28690v3"/>
</dbReference>
<dbReference type="RefSeq" id="XP_003574055.1">
    <property type="nucleotide sequence ID" value="XM_003574007.4"/>
</dbReference>
<evidence type="ECO:0000256" key="1">
    <source>
        <dbReference type="ARBA" id="ARBA00022499"/>
    </source>
</evidence>
<evidence type="ECO:0000313" key="5">
    <source>
        <dbReference type="Proteomes" id="UP000008810"/>
    </source>
</evidence>
<reference evidence="3" key="2">
    <citation type="submission" date="2017-06" db="EMBL/GenBank/DDBJ databases">
        <title>WGS assembly of Brachypodium distachyon.</title>
        <authorList>
            <consortium name="The International Brachypodium Initiative"/>
            <person name="Lucas S."/>
            <person name="Harmon-Smith M."/>
            <person name="Lail K."/>
            <person name="Tice H."/>
            <person name="Grimwood J."/>
            <person name="Bruce D."/>
            <person name="Barry K."/>
            <person name="Shu S."/>
            <person name="Lindquist E."/>
            <person name="Wang M."/>
            <person name="Pitluck S."/>
            <person name="Vogel J.P."/>
            <person name="Garvin D.F."/>
            <person name="Mockler T.C."/>
            <person name="Schmutz J."/>
            <person name="Rokhsar D."/>
            <person name="Bevan M.W."/>
        </authorList>
    </citation>
    <scope>NUCLEOTIDE SEQUENCE</scope>
    <source>
        <strain evidence="3">Bd21</strain>
    </source>
</reference>
<dbReference type="Gene3D" id="3.10.20.90">
    <property type="entry name" value="Phosphatidylinositol 3-kinase Catalytic Subunit, Chain A, domain 1"/>
    <property type="match status" value="4"/>
</dbReference>
<accession>I1I4N3</accession>
<dbReference type="STRING" id="15368.I1I4N3"/>
<dbReference type="GeneID" id="100838710"/>
<reference evidence="3 4" key="1">
    <citation type="journal article" date="2010" name="Nature">
        <title>Genome sequencing and analysis of the model grass Brachypodium distachyon.</title>
        <authorList>
            <consortium name="International Brachypodium Initiative"/>
        </authorList>
    </citation>
    <scope>NUCLEOTIDE SEQUENCE [LARGE SCALE GENOMIC DNA]</scope>
    <source>
        <strain evidence="3 4">Bd21</strain>
    </source>
</reference>
<dbReference type="InterPro" id="IPR000626">
    <property type="entry name" value="Ubiquitin-like_dom"/>
</dbReference>
<dbReference type="InterPro" id="IPR029071">
    <property type="entry name" value="Ubiquitin-like_domsf"/>
</dbReference>
<dbReference type="FunFam" id="3.10.20.90:FF:000211">
    <property type="entry name" value="Polyubiquitin 9"/>
    <property type="match status" value="1"/>
</dbReference>
<dbReference type="SUPFAM" id="SSF54236">
    <property type="entry name" value="Ubiquitin-like"/>
    <property type="match status" value="4"/>
</dbReference>
<evidence type="ECO:0000259" key="2">
    <source>
        <dbReference type="PROSITE" id="PS50053"/>
    </source>
</evidence>
<dbReference type="GO" id="GO:0005737">
    <property type="term" value="C:cytoplasm"/>
    <property type="evidence" value="ECO:0000318"/>
    <property type="project" value="GO_Central"/>
</dbReference>
<evidence type="ECO:0000313" key="4">
    <source>
        <dbReference type="EnsemblPlants" id="KQJ97077"/>
    </source>
</evidence>
<dbReference type="SMART" id="SM00213">
    <property type="entry name" value="UBQ"/>
    <property type="match status" value="4"/>
</dbReference>
<dbReference type="KEGG" id="bdi:100838710"/>
<dbReference type="PROSITE" id="PS50053">
    <property type="entry name" value="UBIQUITIN_2"/>
    <property type="match status" value="4"/>
</dbReference>
<dbReference type="InterPro" id="IPR019956">
    <property type="entry name" value="Ubiquitin_dom"/>
</dbReference>
<gene>
    <name evidence="4" type="primary">LOC100838710</name>
    <name evidence="3" type="ORF">BRADI_3g28690v3</name>
</gene>
<keyword evidence="5" id="KW-1185">Reference proteome</keyword>
<sequence length="340" mass="38816">MKRRATMDGPQEQPAASYKIHVKMLKTVTLDVNCTDTVDQIKSKFSTIEGIDKSMQELFFAGIHLKNHGKVADYNIMPNSSVELYVTDRMQISVDIPSDVPSDGKTIRLNMKKSNKVVDVKAEIEQKEGIPINRQMLIYEGRHLENNHMLSQCGLTNDPALLLLVRPTDNLHVFVNVGDKRFVSLTVKCWHTVAIVKSMIDSLEGLPAWNQILMQPRSGVDVVLKDSKTLQAQGVKNNDILILQQKVQHMRNNQTVQVFIRLWEGKTVTMFLNLSDRVEEVMKKIEEKLLIKEGIYYLCYQGHHLSSFDTLQKHGVKRHSTITIRLRLRDPNPVKPRPGN</sequence>
<dbReference type="AlphaFoldDB" id="I1I4N3"/>
<organism evidence="4">
    <name type="scientific">Brachypodium distachyon</name>
    <name type="common">Purple false brome</name>
    <name type="synonym">Trachynia distachya</name>
    <dbReference type="NCBI Taxonomy" id="15368"/>
    <lineage>
        <taxon>Eukaryota</taxon>
        <taxon>Viridiplantae</taxon>
        <taxon>Streptophyta</taxon>
        <taxon>Embryophyta</taxon>
        <taxon>Tracheophyta</taxon>
        <taxon>Spermatophyta</taxon>
        <taxon>Magnoliopsida</taxon>
        <taxon>Liliopsida</taxon>
        <taxon>Poales</taxon>
        <taxon>Poaceae</taxon>
        <taxon>BOP clade</taxon>
        <taxon>Pooideae</taxon>
        <taxon>Stipodae</taxon>
        <taxon>Brachypodieae</taxon>
        <taxon>Brachypodium</taxon>
    </lineage>
</organism>
<dbReference type="GO" id="GO:0005634">
    <property type="term" value="C:nucleus"/>
    <property type="evidence" value="ECO:0000318"/>
    <property type="project" value="GO_Central"/>
</dbReference>
<dbReference type="GO" id="GO:0031625">
    <property type="term" value="F:ubiquitin protein ligase binding"/>
    <property type="evidence" value="ECO:0000318"/>
    <property type="project" value="GO_Central"/>
</dbReference>
<dbReference type="GO" id="GO:0019941">
    <property type="term" value="P:modification-dependent protein catabolic process"/>
    <property type="evidence" value="ECO:0000318"/>
    <property type="project" value="GO_Central"/>
</dbReference>
<dbReference type="EMBL" id="CM000882">
    <property type="protein sequence ID" value="KQJ97077.1"/>
    <property type="molecule type" value="Genomic_DNA"/>
</dbReference>
<dbReference type="Gramene" id="KQJ97077">
    <property type="protein sequence ID" value="KQJ97077"/>
    <property type="gene ID" value="BRADI_3g28690v3"/>
</dbReference>
<dbReference type="InterPro" id="IPR050158">
    <property type="entry name" value="Ubiquitin_ubiquitin-like"/>
</dbReference>